<proteinExistence type="predicted"/>
<feature type="non-terminal residue" evidence="1">
    <location>
        <position position="41"/>
    </location>
</feature>
<organism evidence="1">
    <name type="scientific">marine sediment metagenome</name>
    <dbReference type="NCBI Taxonomy" id="412755"/>
    <lineage>
        <taxon>unclassified sequences</taxon>
        <taxon>metagenomes</taxon>
        <taxon>ecological metagenomes</taxon>
    </lineage>
</organism>
<sequence length="41" mass="4559">MRVYEPLANAELVTIEVVNVNNETCPGTSLQDAVSKFDEYV</sequence>
<reference evidence="1" key="1">
    <citation type="journal article" date="2014" name="Front. Microbiol.">
        <title>High frequency of phylogenetically diverse reductive dehalogenase-homologous genes in deep subseafloor sedimentary metagenomes.</title>
        <authorList>
            <person name="Kawai M."/>
            <person name="Futagami T."/>
            <person name="Toyoda A."/>
            <person name="Takaki Y."/>
            <person name="Nishi S."/>
            <person name="Hori S."/>
            <person name="Arai W."/>
            <person name="Tsubouchi T."/>
            <person name="Morono Y."/>
            <person name="Uchiyama I."/>
            <person name="Ito T."/>
            <person name="Fujiyama A."/>
            <person name="Inagaki F."/>
            <person name="Takami H."/>
        </authorList>
    </citation>
    <scope>NUCLEOTIDE SEQUENCE</scope>
    <source>
        <strain evidence="1">Expedition CK06-06</strain>
    </source>
</reference>
<gene>
    <name evidence="1" type="ORF">S01H1_50578</name>
</gene>
<comment type="caution">
    <text evidence="1">The sequence shown here is derived from an EMBL/GenBank/DDBJ whole genome shotgun (WGS) entry which is preliminary data.</text>
</comment>
<accession>X0VV76</accession>
<evidence type="ECO:0000313" key="1">
    <source>
        <dbReference type="EMBL" id="GAG16358.1"/>
    </source>
</evidence>
<name>X0VV76_9ZZZZ</name>
<protein>
    <submittedName>
        <fullName evidence="1">Uncharacterized protein</fullName>
    </submittedName>
</protein>
<dbReference type="EMBL" id="BARS01032594">
    <property type="protein sequence ID" value="GAG16358.1"/>
    <property type="molecule type" value="Genomic_DNA"/>
</dbReference>
<dbReference type="AlphaFoldDB" id="X0VV76"/>